<evidence type="ECO:0000256" key="1">
    <source>
        <dbReference type="ARBA" id="ARBA00004141"/>
    </source>
</evidence>
<feature type="transmembrane region" description="Helical" evidence="7">
    <location>
        <begin position="207"/>
        <end position="230"/>
    </location>
</feature>
<evidence type="ECO:0000256" key="2">
    <source>
        <dbReference type="ARBA" id="ARBA00009773"/>
    </source>
</evidence>
<name>A0A2Z2NRW7_9GAMM</name>
<feature type="transmembrane region" description="Helical" evidence="7">
    <location>
        <begin position="59"/>
        <end position="81"/>
    </location>
</feature>
<dbReference type="GO" id="GO:0016020">
    <property type="term" value="C:membrane"/>
    <property type="evidence" value="ECO:0007669"/>
    <property type="project" value="UniProtKB-SubCell"/>
</dbReference>
<sequence>MQQRIVNRGVLILLLIGITLLFLALIKPFLQAVFVAALFAALFSPLYRKILERIGDRRSLASALTLLTIILFVMVPLVLLLGTVTSQALDIADTAVPWVRQQVATPGLITQTLENLPFYSVIEPYRDQALARLGDLAGLFSGWAVNAVQSITLGTFSALLSVMIVLYTLFFFLIDGDRLLYYMLYYLPLDDEDETKLLMRFTSVTRATLKGTAVIGFLQGALAGLALYFAGIPSALFWAVSMMVLSVVPGIGTALVWLPAVLYLLVGGQFMEALAVGIFCVVVVGTVDNLLRPKLVGNDTQLHELMIFFSTLGGLLMFGFMGFVIGPIIAALFVTLWELYGEEFRDWLPTTAFKPQGKPVELPHQRFAKYRNFGKKKRTTQEAISNGLSGESVDQGRDESRVKPVDLSAAGHGSDAADSPEVSNSNIDISTVEFSNTEFSGDKLSGNDFPDNERSEHTKPKPATEGRRRRRRRR</sequence>
<feature type="transmembrane region" description="Helical" evidence="7">
    <location>
        <begin position="151"/>
        <end position="174"/>
    </location>
</feature>
<evidence type="ECO:0000256" key="6">
    <source>
        <dbReference type="SAM" id="MobiDB-lite"/>
    </source>
</evidence>
<dbReference type="InterPro" id="IPR002549">
    <property type="entry name" value="AI-2E-like"/>
</dbReference>
<gene>
    <name evidence="8" type="ORF">IMCC3135_00805</name>
</gene>
<evidence type="ECO:0000256" key="3">
    <source>
        <dbReference type="ARBA" id="ARBA00022692"/>
    </source>
</evidence>
<feature type="compositionally biased region" description="Basic and acidic residues" evidence="6">
    <location>
        <begin position="451"/>
        <end position="466"/>
    </location>
</feature>
<comment type="subcellular location">
    <subcellularLocation>
        <location evidence="1">Membrane</location>
        <topology evidence="1">Multi-pass membrane protein</topology>
    </subcellularLocation>
</comment>
<dbReference type="PANTHER" id="PTHR21716">
    <property type="entry name" value="TRANSMEMBRANE PROTEIN"/>
    <property type="match status" value="1"/>
</dbReference>
<feature type="region of interest" description="Disordered" evidence="6">
    <location>
        <begin position="378"/>
        <end position="474"/>
    </location>
</feature>
<dbReference type="PANTHER" id="PTHR21716:SF4">
    <property type="entry name" value="TRANSMEMBRANE PROTEIN 245"/>
    <property type="match status" value="1"/>
</dbReference>
<feature type="transmembrane region" description="Helical" evidence="7">
    <location>
        <begin position="270"/>
        <end position="287"/>
    </location>
</feature>
<keyword evidence="5 7" id="KW-0472">Membrane</keyword>
<evidence type="ECO:0000313" key="9">
    <source>
        <dbReference type="Proteomes" id="UP000250079"/>
    </source>
</evidence>
<protein>
    <recommendedName>
        <fullName evidence="10">AI-2E family transporter</fullName>
    </recommendedName>
</protein>
<feature type="compositionally biased region" description="Basic and acidic residues" evidence="6">
    <location>
        <begin position="394"/>
        <end position="404"/>
    </location>
</feature>
<evidence type="ECO:0000256" key="4">
    <source>
        <dbReference type="ARBA" id="ARBA00022989"/>
    </source>
</evidence>
<dbReference type="Pfam" id="PF01594">
    <property type="entry name" value="AI-2E_transport"/>
    <property type="match status" value="1"/>
</dbReference>
<keyword evidence="9" id="KW-1185">Reference proteome</keyword>
<dbReference type="RefSeq" id="WP_088915842.1">
    <property type="nucleotide sequence ID" value="NZ_CP018632.1"/>
</dbReference>
<feature type="compositionally biased region" description="Low complexity" evidence="6">
    <location>
        <begin position="408"/>
        <end position="419"/>
    </location>
</feature>
<accession>A0A2Z2NRW7</accession>
<proteinExistence type="inferred from homology"/>
<dbReference type="Proteomes" id="UP000250079">
    <property type="component" value="Chromosome"/>
</dbReference>
<dbReference type="EMBL" id="CP018632">
    <property type="protein sequence ID" value="ASJ70287.1"/>
    <property type="molecule type" value="Genomic_DNA"/>
</dbReference>
<organism evidence="8 9">
    <name type="scientific">Granulosicoccus antarcticus IMCC3135</name>
    <dbReference type="NCBI Taxonomy" id="1192854"/>
    <lineage>
        <taxon>Bacteria</taxon>
        <taxon>Pseudomonadati</taxon>
        <taxon>Pseudomonadota</taxon>
        <taxon>Gammaproteobacteria</taxon>
        <taxon>Chromatiales</taxon>
        <taxon>Granulosicoccaceae</taxon>
        <taxon>Granulosicoccus</taxon>
    </lineage>
</organism>
<reference evidence="8 9" key="1">
    <citation type="submission" date="2016-12" db="EMBL/GenBank/DDBJ databases">
        <authorList>
            <person name="Song W.-J."/>
            <person name="Kurnit D.M."/>
        </authorList>
    </citation>
    <scope>NUCLEOTIDE SEQUENCE [LARGE SCALE GENOMIC DNA]</scope>
    <source>
        <strain evidence="8 9">IMCC3135</strain>
    </source>
</reference>
<keyword evidence="4 7" id="KW-1133">Transmembrane helix</keyword>
<keyword evidence="3 7" id="KW-0812">Transmembrane</keyword>
<evidence type="ECO:0000256" key="5">
    <source>
        <dbReference type="ARBA" id="ARBA00023136"/>
    </source>
</evidence>
<dbReference type="KEGG" id="gai:IMCC3135_00805"/>
<dbReference type="OrthoDB" id="106838at2"/>
<evidence type="ECO:0008006" key="10">
    <source>
        <dbReference type="Google" id="ProtNLM"/>
    </source>
</evidence>
<feature type="transmembrane region" description="Helical" evidence="7">
    <location>
        <begin position="307"/>
        <end position="337"/>
    </location>
</feature>
<feature type="transmembrane region" description="Helical" evidence="7">
    <location>
        <begin position="236"/>
        <end position="258"/>
    </location>
</feature>
<evidence type="ECO:0000313" key="8">
    <source>
        <dbReference type="EMBL" id="ASJ70287.1"/>
    </source>
</evidence>
<feature type="compositionally biased region" description="Polar residues" evidence="6">
    <location>
        <begin position="421"/>
        <end position="439"/>
    </location>
</feature>
<feature type="transmembrane region" description="Helical" evidence="7">
    <location>
        <begin position="5"/>
        <end position="23"/>
    </location>
</feature>
<feature type="transmembrane region" description="Helical" evidence="7">
    <location>
        <begin position="29"/>
        <end position="47"/>
    </location>
</feature>
<dbReference type="AlphaFoldDB" id="A0A2Z2NRW7"/>
<comment type="similarity">
    <text evidence="2">Belongs to the autoinducer-2 exporter (AI-2E) (TC 2.A.86) family.</text>
</comment>
<evidence type="ECO:0000256" key="7">
    <source>
        <dbReference type="SAM" id="Phobius"/>
    </source>
</evidence>